<dbReference type="GO" id="GO:0005667">
    <property type="term" value="C:transcription regulator complex"/>
    <property type="evidence" value="ECO:0007669"/>
    <property type="project" value="TreeGrafter"/>
</dbReference>
<evidence type="ECO:0000259" key="2">
    <source>
        <dbReference type="Pfam" id="PF16794"/>
    </source>
</evidence>
<feature type="domain" description="Activating transcription factor 7-interacting protein Fn3" evidence="2">
    <location>
        <begin position="317"/>
        <end position="419"/>
    </location>
</feature>
<dbReference type="AlphaFoldDB" id="A0AAV6RL89"/>
<dbReference type="GO" id="GO:0003712">
    <property type="term" value="F:transcription coregulator activity"/>
    <property type="evidence" value="ECO:0007669"/>
    <property type="project" value="TreeGrafter"/>
</dbReference>
<comment type="caution">
    <text evidence="3">The sequence shown here is derived from an EMBL/GenBank/DDBJ whole genome shotgun (WGS) entry which is preliminary data.</text>
</comment>
<organism evidence="3 4">
    <name type="scientific">Solea senegalensis</name>
    <name type="common">Senegalese sole</name>
    <dbReference type="NCBI Taxonomy" id="28829"/>
    <lineage>
        <taxon>Eukaryota</taxon>
        <taxon>Metazoa</taxon>
        <taxon>Chordata</taxon>
        <taxon>Craniata</taxon>
        <taxon>Vertebrata</taxon>
        <taxon>Euteleostomi</taxon>
        <taxon>Actinopterygii</taxon>
        <taxon>Neopterygii</taxon>
        <taxon>Teleostei</taxon>
        <taxon>Neoteleostei</taxon>
        <taxon>Acanthomorphata</taxon>
        <taxon>Carangaria</taxon>
        <taxon>Pleuronectiformes</taxon>
        <taxon>Pleuronectoidei</taxon>
        <taxon>Soleidae</taxon>
        <taxon>Solea</taxon>
    </lineage>
</organism>
<evidence type="ECO:0000313" key="3">
    <source>
        <dbReference type="EMBL" id="KAG7505614.1"/>
    </source>
</evidence>
<evidence type="ECO:0000256" key="1">
    <source>
        <dbReference type="SAM" id="MobiDB-lite"/>
    </source>
</evidence>
<dbReference type="PANTHER" id="PTHR23210:SF26">
    <property type="entry name" value="ACTIVATING TRANSCRIPTION FACTOR 7-INTERACTING PROTEIN 1"/>
    <property type="match status" value="1"/>
</dbReference>
<dbReference type="InterPro" id="IPR056565">
    <property type="entry name" value="Fn3_ATF7IP"/>
</dbReference>
<accession>A0AAV6RL89</accession>
<feature type="region of interest" description="Disordered" evidence="1">
    <location>
        <begin position="228"/>
        <end position="295"/>
    </location>
</feature>
<dbReference type="EMBL" id="JAGKHQ010000011">
    <property type="protein sequence ID" value="KAG7505614.1"/>
    <property type="molecule type" value="Genomic_DNA"/>
</dbReference>
<proteinExistence type="predicted"/>
<reference evidence="3 4" key="1">
    <citation type="journal article" date="2021" name="Sci. Rep.">
        <title>Chromosome anchoring in Senegalese sole (Solea senegalensis) reveals sex-associated markers and genome rearrangements in flatfish.</title>
        <authorList>
            <person name="Guerrero-Cozar I."/>
            <person name="Gomez-Garrido J."/>
            <person name="Berbel C."/>
            <person name="Martinez-Blanch J.F."/>
            <person name="Alioto T."/>
            <person name="Claros M.G."/>
            <person name="Gagnaire P.A."/>
            <person name="Manchado M."/>
        </authorList>
    </citation>
    <scope>NUCLEOTIDE SEQUENCE [LARGE SCALE GENOMIC DNA]</scope>
    <source>
        <strain evidence="3">Sse05_10M</strain>
    </source>
</reference>
<sequence>MAEVQDHNESGVGFKPPNHSTKKRKRLSQKVKCSPRDCRVAIGEAFEEWRALKAAKGLRSDAALARYLLDEKKRTPSLTPSQGPSDEKIKLSQSEVQLLIEQEVCNAVKRNEAKLLGLIEKIQNVDRAVEDERSIQKLEVRINMMSRRAELALAHMMQKKRSSPSLSDTDIFRINPENGNVDTALQNKKCLDKSRKLFQTMEATKEALQKLHDDNQDLKAADLREDLPSVLTPYNSPPEFMPNGNVSKRERNNRQHQESDGDQFNDRVKPKAETKVQCLSSTVNNSPKRTVSEELPYPPLPPVSFPSALKMEAMSYNIPQRPVVHLALIREPAGLSVLWKVEKEDPSAAPMESYSIYMTTEKVKGSGIFPDWSLLGEVKAFALPMCVMMTKYKCGHKICVTVVGKDIFDRYGPYSQVVTTVIPG</sequence>
<feature type="compositionally biased region" description="Polar residues" evidence="1">
    <location>
        <begin position="277"/>
        <end position="289"/>
    </location>
</feature>
<feature type="region of interest" description="Disordered" evidence="1">
    <location>
        <begin position="1"/>
        <end position="29"/>
    </location>
</feature>
<dbReference type="Proteomes" id="UP000693946">
    <property type="component" value="Linkage Group LG19"/>
</dbReference>
<dbReference type="InterPro" id="IPR026085">
    <property type="entry name" value="ATF7-int"/>
</dbReference>
<dbReference type="Pfam" id="PF16794">
    <property type="entry name" value="fn3_4"/>
    <property type="match status" value="1"/>
</dbReference>
<evidence type="ECO:0000313" key="4">
    <source>
        <dbReference type="Proteomes" id="UP000693946"/>
    </source>
</evidence>
<feature type="compositionally biased region" description="Basic and acidic residues" evidence="1">
    <location>
        <begin position="247"/>
        <end position="274"/>
    </location>
</feature>
<gene>
    <name evidence="3" type="ORF">JOB18_035919</name>
</gene>
<dbReference type="GO" id="GO:0005634">
    <property type="term" value="C:nucleus"/>
    <property type="evidence" value="ECO:0007669"/>
    <property type="project" value="TreeGrafter"/>
</dbReference>
<feature type="compositionally biased region" description="Basic residues" evidence="1">
    <location>
        <begin position="20"/>
        <end position="29"/>
    </location>
</feature>
<name>A0AAV6RL89_SOLSE</name>
<dbReference type="PANTHER" id="PTHR23210">
    <property type="entry name" value="ACTIVATING TRANSCRIPTION FACTOR 7 INTERACTING PROTEIN"/>
    <property type="match status" value="1"/>
</dbReference>
<dbReference type="GO" id="GO:0006355">
    <property type="term" value="P:regulation of DNA-templated transcription"/>
    <property type="evidence" value="ECO:0007669"/>
    <property type="project" value="TreeGrafter"/>
</dbReference>
<keyword evidence="4" id="KW-1185">Reference proteome</keyword>
<protein>
    <submittedName>
        <fullName evidence="3">Activating transcription factor 7-interacting protein 2 isoform X1</fullName>
    </submittedName>
</protein>